<keyword evidence="2" id="KW-0808">Transferase</keyword>
<sequence>MMNLLKSVFGGGSDNTKIGEVIAQGGVIIDVRSAGEFAGGHAKGAVNIPLDQLEAKLGKIKAYQKPIVLCCASGMRSARAKGFLTSQGITDLYDAGSWRNI</sequence>
<reference evidence="2 3" key="1">
    <citation type="submission" date="2016-10" db="EMBL/GenBank/DDBJ databases">
        <title>Arsenicibacter rosenii gen. nov., sp. nov., an efficient arsenic-methylating bacterium isolated from an arsenic-contaminated paddy soil.</title>
        <authorList>
            <person name="Huang K."/>
        </authorList>
    </citation>
    <scope>NUCLEOTIDE SEQUENCE [LARGE SCALE GENOMIC DNA]</scope>
    <source>
        <strain evidence="2 3">SM-1</strain>
    </source>
</reference>
<protein>
    <submittedName>
        <fullName evidence="2">Sulfurtransferase</fullName>
    </submittedName>
</protein>
<gene>
    <name evidence="2" type="ORF">BLX24_15060</name>
</gene>
<dbReference type="PROSITE" id="PS50206">
    <property type="entry name" value="RHODANESE_3"/>
    <property type="match status" value="1"/>
</dbReference>
<accession>A0A1S2VHW5</accession>
<organism evidence="2 3">
    <name type="scientific">Arsenicibacter rosenii</name>
    <dbReference type="NCBI Taxonomy" id="1750698"/>
    <lineage>
        <taxon>Bacteria</taxon>
        <taxon>Pseudomonadati</taxon>
        <taxon>Bacteroidota</taxon>
        <taxon>Cytophagia</taxon>
        <taxon>Cytophagales</taxon>
        <taxon>Spirosomataceae</taxon>
        <taxon>Arsenicibacter</taxon>
    </lineage>
</organism>
<evidence type="ECO:0000313" key="3">
    <source>
        <dbReference type="Proteomes" id="UP000181790"/>
    </source>
</evidence>
<evidence type="ECO:0000259" key="1">
    <source>
        <dbReference type="PROSITE" id="PS50206"/>
    </source>
</evidence>
<dbReference type="CDD" id="cd00158">
    <property type="entry name" value="RHOD"/>
    <property type="match status" value="1"/>
</dbReference>
<proteinExistence type="predicted"/>
<dbReference type="Proteomes" id="UP000181790">
    <property type="component" value="Unassembled WGS sequence"/>
</dbReference>
<evidence type="ECO:0000313" key="2">
    <source>
        <dbReference type="EMBL" id="OIN58313.1"/>
    </source>
</evidence>
<keyword evidence="3" id="KW-1185">Reference proteome</keyword>
<dbReference type="RefSeq" id="WP_071503984.1">
    <property type="nucleotide sequence ID" value="NZ_MORL01000007.1"/>
</dbReference>
<dbReference type="SMART" id="SM00450">
    <property type="entry name" value="RHOD"/>
    <property type="match status" value="1"/>
</dbReference>
<dbReference type="InterPro" id="IPR036873">
    <property type="entry name" value="Rhodanese-like_dom_sf"/>
</dbReference>
<dbReference type="AlphaFoldDB" id="A0A1S2VHW5"/>
<dbReference type="InterPro" id="IPR001763">
    <property type="entry name" value="Rhodanese-like_dom"/>
</dbReference>
<dbReference type="Pfam" id="PF00581">
    <property type="entry name" value="Rhodanese"/>
    <property type="match status" value="1"/>
</dbReference>
<dbReference type="Gene3D" id="3.40.250.10">
    <property type="entry name" value="Rhodanese-like domain"/>
    <property type="match status" value="1"/>
</dbReference>
<dbReference type="InterPro" id="IPR050229">
    <property type="entry name" value="GlpE_sulfurtransferase"/>
</dbReference>
<feature type="domain" description="Rhodanese" evidence="1">
    <location>
        <begin position="22"/>
        <end position="93"/>
    </location>
</feature>
<comment type="caution">
    <text evidence="2">The sequence shown here is derived from an EMBL/GenBank/DDBJ whole genome shotgun (WGS) entry which is preliminary data.</text>
</comment>
<dbReference type="SUPFAM" id="SSF52821">
    <property type="entry name" value="Rhodanese/Cell cycle control phosphatase"/>
    <property type="match status" value="1"/>
</dbReference>
<dbReference type="PANTHER" id="PTHR43031">
    <property type="entry name" value="FAD-DEPENDENT OXIDOREDUCTASE"/>
    <property type="match status" value="1"/>
</dbReference>
<dbReference type="EMBL" id="MORL01000007">
    <property type="protein sequence ID" value="OIN58313.1"/>
    <property type="molecule type" value="Genomic_DNA"/>
</dbReference>
<dbReference type="OrthoDB" id="9808735at2"/>
<dbReference type="GO" id="GO:0016740">
    <property type="term" value="F:transferase activity"/>
    <property type="evidence" value="ECO:0007669"/>
    <property type="project" value="UniProtKB-KW"/>
</dbReference>
<dbReference type="PANTHER" id="PTHR43031:SF1">
    <property type="entry name" value="PYRIDINE NUCLEOTIDE-DISULPHIDE OXIDOREDUCTASE"/>
    <property type="match status" value="1"/>
</dbReference>
<name>A0A1S2VHW5_9BACT</name>